<evidence type="ECO:0000256" key="6">
    <source>
        <dbReference type="ARBA" id="ARBA00023180"/>
    </source>
</evidence>
<dbReference type="GO" id="GO:0005615">
    <property type="term" value="C:extracellular space"/>
    <property type="evidence" value="ECO:0007669"/>
    <property type="project" value="TreeGrafter"/>
</dbReference>
<dbReference type="GO" id="GO:0031012">
    <property type="term" value="C:extracellular matrix"/>
    <property type="evidence" value="ECO:0007669"/>
    <property type="project" value="TreeGrafter"/>
</dbReference>
<organism evidence="9 10">
    <name type="scientific">Accipiter nisus</name>
    <name type="common">Eurasian sparrowhawk</name>
    <dbReference type="NCBI Taxonomy" id="211598"/>
    <lineage>
        <taxon>Eukaryota</taxon>
        <taxon>Metazoa</taxon>
        <taxon>Chordata</taxon>
        <taxon>Craniata</taxon>
        <taxon>Vertebrata</taxon>
        <taxon>Euteleostomi</taxon>
        <taxon>Archelosauria</taxon>
        <taxon>Archosauria</taxon>
        <taxon>Dinosauria</taxon>
        <taxon>Saurischia</taxon>
        <taxon>Theropoda</taxon>
        <taxon>Coelurosauria</taxon>
        <taxon>Aves</taxon>
        <taxon>Neognathae</taxon>
        <taxon>Neoaves</taxon>
        <taxon>Telluraves</taxon>
        <taxon>Accipitrimorphae</taxon>
        <taxon>Accipitriformes</taxon>
        <taxon>Accipitridae</taxon>
        <taxon>Accipitrinae</taxon>
        <taxon>Accipiter</taxon>
    </lineage>
</organism>
<dbReference type="PANTHER" id="PTHR46269">
    <property type="entry name" value="EPIPHYCAN-RELATED"/>
    <property type="match status" value="1"/>
</dbReference>
<keyword evidence="2" id="KW-0964">Secreted</keyword>
<evidence type="ECO:0000256" key="7">
    <source>
        <dbReference type="SAM" id="MobiDB-lite"/>
    </source>
</evidence>
<keyword evidence="10" id="KW-1185">Reference proteome</keyword>
<evidence type="ECO:0000256" key="4">
    <source>
        <dbReference type="ARBA" id="ARBA00022729"/>
    </source>
</evidence>
<keyword evidence="3" id="KW-0433">Leucine-rich repeat</keyword>
<evidence type="ECO:0000313" key="9">
    <source>
        <dbReference type="Ensembl" id="ENSANIP00000023823.1"/>
    </source>
</evidence>
<dbReference type="GO" id="GO:0060348">
    <property type="term" value="P:bone development"/>
    <property type="evidence" value="ECO:0007669"/>
    <property type="project" value="TreeGrafter"/>
</dbReference>
<feature type="region of interest" description="Disordered" evidence="7">
    <location>
        <begin position="319"/>
        <end position="356"/>
    </location>
</feature>
<dbReference type="PANTHER" id="PTHR46269:SF4">
    <property type="entry name" value="OPTICIN"/>
    <property type="match status" value="1"/>
</dbReference>
<evidence type="ECO:0000313" key="10">
    <source>
        <dbReference type="Proteomes" id="UP000694541"/>
    </source>
</evidence>
<protein>
    <submittedName>
        <fullName evidence="9">Opticin</fullName>
    </submittedName>
</protein>
<dbReference type="SMART" id="SM00013">
    <property type="entry name" value="LRRNT"/>
    <property type="match status" value="1"/>
</dbReference>
<evidence type="ECO:0000259" key="8">
    <source>
        <dbReference type="SMART" id="SM00013"/>
    </source>
</evidence>
<feature type="domain" description="LRRNT" evidence="8">
    <location>
        <begin position="210"/>
        <end position="240"/>
    </location>
</feature>
<reference evidence="9" key="1">
    <citation type="submission" date="2025-08" db="UniProtKB">
        <authorList>
            <consortium name="Ensembl"/>
        </authorList>
    </citation>
    <scope>IDENTIFICATION</scope>
</reference>
<evidence type="ECO:0000256" key="2">
    <source>
        <dbReference type="ARBA" id="ARBA00022525"/>
    </source>
</evidence>
<feature type="compositionally biased region" description="Polar residues" evidence="7">
    <location>
        <begin position="180"/>
        <end position="196"/>
    </location>
</feature>
<dbReference type="Gene3D" id="3.80.10.10">
    <property type="entry name" value="Ribonuclease Inhibitor"/>
    <property type="match status" value="1"/>
</dbReference>
<feature type="region of interest" description="Disordered" evidence="7">
    <location>
        <begin position="170"/>
        <end position="196"/>
    </location>
</feature>
<keyword evidence="5" id="KW-1015">Disulfide bond</keyword>
<sequence>MFRGPGAEDVCPPWWLRSPLRLQSGAGYSRRASPAFPSLFAFTALQPFQGTRPHPDLHCWPSQSPVPLGTVVPSAALGAVTLAGCRMRTLAWLGIASLCLGAAWAVPAKEEKRKAGNPKADLALYENLDLDNYDLTLDNYGEILDLNNYEELYDYGDLAPKVEVGTLAPRPKDPMALPNLGTTAETPKLQPPTTASPVRPAPIPMQFLPSCLLCLCISTSVYCDDADLEHIPPLPPETTYLYARFNRIGAIRASDFTGLSMSGQGNGQALQWGTGGISVFFVGPCLFPPSSPSREAEANRPDQQFHLLGRCGCLPLAPQPAGAHPAREQADGAARAAPEHHPAGRPSQQDHKHWPPARSFPGGCWGCWPGG</sequence>
<evidence type="ECO:0000256" key="1">
    <source>
        <dbReference type="ARBA" id="ARBA00004613"/>
    </source>
</evidence>
<reference evidence="9" key="2">
    <citation type="submission" date="2025-09" db="UniProtKB">
        <authorList>
            <consortium name="Ensembl"/>
        </authorList>
    </citation>
    <scope>IDENTIFICATION</scope>
</reference>
<comment type="subcellular location">
    <subcellularLocation>
        <location evidence="1">Secreted</location>
    </subcellularLocation>
</comment>
<dbReference type="AlphaFoldDB" id="A0A8B9NKM4"/>
<dbReference type="InterPro" id="IPR000372">
    <property type="entry name" value="LRRNT"/>
</dbReference>
<keyword evidence="4" id="KW-0732">Signal</keyword>
<proteinExistence type="predicted"/>
<dbReference type="InterPro" id="IPR043547">
    <property type="entry name" value="Mimecan/Epiphycan/Opticin"/>
</dbReference>
<evidence type="ECO:0000256" key="3">
    <source>
        <dbReference type="ARBA" id="ARBA00022614"/>
    </source>
</evidence>
<name>A0A8B9NKM4_9AVES</name>
<dbReference type="Proteomes" id="UP000694541">
    <property type="component" value="Unplaced"/>
</dbReference>
<evidence type="ECO:0000256" key="5">
    <source>
        <dbReference type="ARBA" id="ARBA00023157"/>
    </source>
</evidence>
<feature type="compositionally biased region" description="Basic and acidic residues" evidence="7">
    <location>
        <begin position="337"/>
        <end position="353"/>
    </location>
</feature>
<dbReference type="GO" id="GO:0061975">
    <property type="term" value="P:articular cartilage development"/>
    <property type="evidence" value="ECO:0007669"/>
    <property type="project" value="TreeGrafter"/>
</dbReference>
<dbReference type="GO" id="GO:0030199">
    <property type="term" value="P:collagen fibril organization"/>
    <property type="evidence" value="ECO:0007669"/>
    <property type="project" value="TreeGrafter"/>
</dbReference>
<keyword evidence="6" id="KW-0325">Glycoprotein</keyword>
<dbReference type="InterPro" id="IPR032675">
    <property type="entry name" value="LRR_dom_sf"/>
</dbReference>
<accession>A0A8B9NKM4</accession>
<dbReference type="Ensembl" id="ENSANIT00000024615.1">
    <property type="protein sequence ID" value="ENSANIP00000023823.1"/>
    <property type="gene ID" value="ENSANIG00000016176.1"/>
</dbReference>